<dbReference type="PANTHER" id="PTHR43108">
    <property type="entry name" value="N-ACETYLGLUCOSAMINE-6-SULFATASE FAMILY MEMBER"/>
    <property type="match status" value="1"/>
</dbReference>
<organism evidence="7 8">
    <name type="scientific">Cytospora mali</name>
    <name type="common">Apple Valsa canker fungus</name>
    <name type="synonym">Valsa mali</name>
    <dbReference type="NCBI Taxonomy" id="578113"/>
    <lineage>
        <taxon>Eukaryota</taxon>
        <taxon>Fungi</taxon>
        <taxon>Dikarya</taxon>
        <taxon>Ascomycota</taxon>
        <taxon>Pezizomycotina</taxon>
        <taxon>Sordariomycetes</taxon>
        <taxon>Sordariomycetidae</taxon>
        <taxon>Diaporthales</taxon>
        <taxon>Cytosporaceae</taxon>
        <taxon>Cytospora</taxon>
    </lineage>
</organism>
<dbReference type="Proteomes" id="UP000078576">
    <property type="component" value="Unassembled WGS sequence"/>
</dbReference>
<gene>
    <name evidence="7" type="ORF">VP1G_08619</name>
</gene>
<dbReference type="InterPro" id="IPR017850">
    <property type="entry name" value="Alkaline_phosphatase_core_sf"/>
</dbReference>
<accession>A0A194VBS9</accession>
<evidence type="ECO:0000256" key="4">
    <source>
        <dbReference type="ARBA" id="ARBA00023180"/>
    </source>
</evidence>
<dbReference type="EMBL" id="KN714777">
    <property type="protein sequence ID" value="KUI61450.1"/>
    <property type="molecule type" value="Genomic_DNA"/>
</dbReference>
<dbReference type="Pfam" id="PF00884">
    <property type="entry name" value="Sulfatase"/>
    <property type="match status" value="1"/>
</dbReference>
<evidence type="ECO:0000313" key="8">
    <source>
        <dbReference type="Proteomes" id="UP000078576"/>
    </source>
</evidence>
<dbReference type="OrthoDB" id="103349at2759"/>
<dbReference type="GO" id="GO:0016787">
    <property type="term" value="F:hydrolase activity"/>
    <property type="evidence" value="ECO:0007669"/>
    <property type="project" value="UniProtKB-KW"/>
</dbReference>
<dbReference type="STRING" id="694573.A0A194VBS9"/>
<dbReference type="Gene3D" id="3.40.720.10">
    <property type="entry name" value="Alkaline Phosphatase, subunit A"/>
    <property type="match status" value="1"/>
</dbReference>
<evidence type="ECO:0000256" key="2">
    <source>
        <dbReference type="ARBA" id="ARBA00022729"/>
    </source>
</evidence>
<keyword evidence="8" id="KW-1185">Reference proteome</keyword>
<evidence type="ECO:0000256" key="5">
    <source>
        <dbReference type="SAM" id="MobiDB-lite"/>
    </source>
</evidence>
<evidence type="ECO:0000313" key="7">
    <source>
        <dbReference type="EMBL" id="KUI61450.1"/>
    </source>
</evidence>
<reference evidence="8" key="1">
    <citation type="submission" date="2014-12" db="EMBL/GenBank/DDBJ databases">
        <title>Genome Sequence of Valsa Canker Pathogens Uncovers a Specific Adaption of Colonization on Woody Bark.</title>
        <authorList>
            <person name="Yin Z."/>
            <person name="Liu H."/>
            <person name="Gao X."/>
            <person name="Li Z."/>
            <person name="Song N."/>
            <person name="Ke X."/>
            <person name="Dai Q."/>
            <person name="Wu Y."/>
            <person name="Sun Y."/>
            <person name="Xu J.-R."/>
            <person name="Kang Z.K."/>
            <person name="Wang L."/>
            <person name="Huang L."/>
        </authorList>
    </citation>
    <scope>NUCLEOTIDE SEQUENCE [LARGE SCALE GENOMIC DNA]</scope>
    <source>
        <strain evidence="8">SXYL134</strain>
    </source>
</reference>
<dbReference type="AlphaFoldDB" id="A0A194VBS9"/>
<keyword evidence="3" id="KW-0378">Hydrolase</keyword>
<dbReference type="CDD" id="cd16031">
    <property type="entry name" value="G6S_like"/>
    <property type="match status" value="1"/>
</dbReference>
<dbReference type="SUPFAM" id="SSF53649">
    <property type="entry name" value="Alkaline phosphatase-like"/>
    <property type="match status" value="1"/>
</dbReference>
<dbReference type="PROSITE" id="PS00523">
    <property type="entry name" value="SULFATASE_1"/>
    <property type="match status" value="1"/>
</dbReference>
<feature type="region of interest" description="Disordered" evidence="5">
    <location>
        <begin position="506"/>
        <end position="529"/>
    </location>
</feature>
<dbReference type="InterPro" id="IPR000917">
    <property type="entry name" value="Sulfatase_N"/>
</dbReference>
<dbReference type="PROSITE" id="PS00149">
    <property type="entry name" value="SULFATASE_2"/>
    <property type="match status" value="1"/>
</dbReference>
<comment type="similarity">
    <text evidence="1">Belongs to the sulfatase family.</text>
</comment>
<evidence type="ECO:0000256" key="1">
    <source>
        <dbReference type="ARBA" id="ARBA00008779"/>
    </source>
</evidence>
<feature type="domain" description="Sulfatase N-terminal" evidence="6">
    <location>
        <begin position="6"/>
        <end position="385"/>
    </location>
</feature>
<keyword evidence="2" id="KW-0732">Signal</keyword>
<sequence>MTSTRPNIIFIMADDHASKAISAYGAGINHTPNIDRLATEGMRFQHAYVTNSVCTPSRAAILTGTHNHVNGVLTLGCKLNKHLPNVAKHLRTGGYQTAMVGKWHLGEGVAHEPSGFDYWSVLPGQGDYWDPEFIEPDGSHHLEGYATDIITEKTLDFIKTRDTSRPFFVMCHHKAPHRSWECHDKHKHLYTSPVKVPETFSDDYKNRAKAAKAAKMRVAEDMTYFDLGLAQPDGGRDKGETLFSAMGFQQKKIPAPTGEALKKLKLIDKEDGTVFTFKDETELAEFKFQRYMQRYLRTIQSIDDSVGEILEYLEGEGLDENTVVIYTSDQGFFTGQHGWFDKRFIYEESFQMPFLIRYPPEIKPGTICDDIIQNVDFAPLFLDFAKLRIPSYMQGRSFRTLLRGKTPQDWPQIAYHRYWESNDWVHAARAHYGLRGKRYKIIFWYNRDLGVPGARPPNEGELDQEWELFDCDEDPLELFNVYDDPKYADVVTAMTKLLEEKMVEIGDEPVQQSQSPSKASSVRSRDIGSPSDSIVLDFDCREFNMDVSSAAMV</sequence>
<dbReference type="InterPro" id="IPR024607">
    <property type="entry name" value="Sulfatase_CS"/>
</dbReference>
<feature type="compositionally biased region" description="Polar residues" evidence="5">
    <location>
        <begin position="510"/>
        <end position="522"/>
    </location>
</feature>
<proteinExistence type="inferred from homology"/>
<dbReference type="PANTHER" id="PTHR43108:SF6">
    <property type="entry name" value="N-SULPHOGLUCOSAMINE SULPHOHYDROLASE"/>
    <property type="match status" value="1"/>
</dbReference>
<keyword evidence="4" id="KW-0325">Glycoprotein</keyword>
<protein>
    <submittedName>
        <fullName evidence="7">Sulfatase PB10D8.02c</fullName>
    </submittedName>
</protein>
<evidence type="ECO:0000259" key="6">
    <source>
        <dbReference type="Pfam" id="PF00884"/>
    </source>
</evidence>
<name>A0A194VBS9_CYTMA</name>
<evidence type="ECO:0000256" key="3">
    <source>
        <dbReference type="ARBA" id="ARBA00022801"/>
    </source>
</evidence>